<dbReference type="AlphaFoldDB" id="A0A1I1J2P7"/>
<dbReference type="GO" id="GO:0005886">
    <property type="term" value="C:plasma membrane"/>
    <property type="evidence" value="ECO:0007669"/>
    <property type="project" value="UniProtKB-SubCell"/>
</dbReference>
<keyword evidence="6 8" id="KW-1133">Transmembrane helix</keyword>
<keyword evidence="3 8" id="KW-0813">Transport</keyword>
<comment type="subcellular location">
    <subcellularLocation>
        <location evidence="1 8">Cell membrane</location>
        <topology evidence="1 8">Multi-pass membrane protein</topology>
    </subcellularLocation>
</comment>
<keyword evidence="7 8" id="KW-0472">Membrane</keyword>
<dbReference type="Pfam" id="PF02652">
    <property type="entry name" value="Lactate_perm"/>
    <property type="match status" value="1"/>
</dbReference>
<keyword evidence="5 8" id="KW-0812">Transmembrane</keyword>
<protein>
    <recommendedName>
        <fullName evidence="8">L-lactate permease</fullName>
    </recommendedName>
</protein>
<dbReference type="PANTHER" id="PTHR30003">
    <property type="entry name" value="L-LACTATE PERMEASE"/>
    <property type="match status" value="1"/>
</dbReference>
<keyword evidence="10" id="KW-1185">Reference proteome</keyword>
<accession>A0A1I1J2P7</accession>
<dbReference type="GO" id="GO:0015295">
    <property type="term" value="F:solute:proton symporter activity"/>
    <property type="evidence" value="ECO:0007669"/>
    <property type="project" value="TreeGrafter"/>
</dbReference>
<feature type="transmembrane region" description="Helical" evidence="8">
    <location>
        <begin position="126"/>
        <end position="149"/>
    </location>
</feature>
<evidence type="ECO:0000256" key="5">
    <source>
        <dbReference type="ARBA" id="ARBA00022692"/>
    </source>
</evidence>
<name>A0A1I1J2P7_9CLOT</name>
<dbReference type="EMBL" id="FOMG01000003">
    <property type="protein sequence ID" value="SFC42665.1"/>
    <property type="molecule type" value="Genomic_DNA"/>
</dbReference>
<evidence type="ECO:0000256" key="8">
    <source>
        <dbReference type="RuleBase" id="RU365092"/>
    </source>
</evidence>
<proteinExistence type="inferred from homology"/>
<sequence>MPNCFSNNYITRFIAKKFYRNTEDEKDVQDGDKVSFKEGFMAWLSFILVFLFVMICSPLFKAIYTPLSQIKTSVPIYTGAGAKPYTFSWIVTPGVLIIIATYIGGMLQGCKVKEITIILGKTIKQMVKSCITIVSIVALAKVMGYSGMIKSIADVLVVITGSFYPLIAPIIGALGTFITGSDTSANVLFGELQVQAAGSIGANPYWIAAGNVMGATAGKMISPQSIAVATAATGIVGSEGKILNSTLKVCIFYIVLAGLIVFFYGPIFGF</sequence>
<organism evidence="9 10">
    <name type="scientific">Clostridium uliginosum</name>
    <dbReference type="NCBI Taxonomy" id="119641"/>
    <lineage>
        <taxon>Bacteria</taxon>
        <taxon>Bacillati</taxon>
        <taxon>Bacillota</taxon>
        <taxon>Clostridia</taxon>
        <taxon>Eubacteriales</taxon>
        <taxon>Clostridiaceae</taxon>
        <taxon>Clostridium</taxon>
    </lineage>
</organism>
<evidence type="ECO:0000256" key="7">
    <source>
        <dbReference type="ARBA" id="ARBA00023136"/>
    </source>
</evidence>
<reference evidence="9 10" key="1">
    <citation type="submission" date="2016-10" db="EMBL/GenBank/DDBJ databases">
        <authorList>
            <person name="de Groot N.N."/>
        </authorList>
    </citation>
    <scope>NUCLEOTIDE SEQUENCE [LARGE SCALE GENOMIC DNA]</scope>
    <source>
        <strain evidence="9 10">DSM 12992</strain>
    </source>
</reference>
<feature type="transmembrane region" description="Helical" evidence="8">
    <location>
        <begin position="155"/>
        <end position="178"/>
    </location>
</feature>
<dbReference type="PANTHER" id="PTHR30003:SF0">
    <property type="entry name" value="GLYCOLATE PERMEASE GLCA-RELATED"/>
    <property type="match status" value="1"/>
</dbReference>
<gene>
    <name evidence="9" type="ORF">SAMN05421842_103163</name>
</gene>
<evidence type="ECO:0000313" key="10">
    <source>
        <dbReference type="Proteomes" id="UP000199263"/>
    </source>
</evidence>
<dbReference type="GO" id="GO:0015129">
    <property type="term" value="F:lactate transmembrane transporter activity"/>
    <property type="evidence" value="ECO:0007669"/>
    <property type="project" value="UniProtKB-UniRule"/>
</dbReference>
<feature type="transmembrane region" description="Helical" evidence="8">
    <location>
        <begin position="250"/>
        <end position="269"/>
    </location>
</feature>
<keyword evidence="4 8" id="KW-1003">Cell membrane</keyword>
<evidence type="ECO:0000256" key="4">
    <source>
        <dbReference type="ARBA" id="ARBA00022475"/>
    </source>
</evidence>
<evidence type="ECO:0000256" key="3">
    <source>
        <dbReference type="ARBA" id="ARBA00022448"/>
    </source>
</evidence>
<comment type="caution">
    <text evidence="8">Lacks conserved residue(s) required for the propagation of feature annotation.</text>
</comment>
<evidence type="ECO:0000256" key="6">
    <source>
        <dbReference type="ARBA" id="ARBA00022989"/>
    </source>
</evidence>
<feature type="transmembrane region" description="Helical" evidence="8">
    <location>
        <begin position="84"/>
        <end position="105"/>
    </location>
</feature>
<dbReference type="OrthoDB" id="9761056at2"/>
<comment type="similarity">
    <text evidence="2 8">Belongs to the lactate permease family.</text>
</comment>
<dbReference type="InterPro" id="IPR003804">
    <property type="entry name" value="Lactate_perm"/>
</dbReference>
<dbReference type="STRING" id="119641.SAMN05421842_103163"/>
<evidence type="ECO:0000313" key="9">
    <source>
        <dbReference type="EMBL" id="SFC42665.1"/>
    </source>
</evidence>
<evidence type="ECO:0000256" key="1">
    <source>
        <dbReference type="ARBA" id="ARBA00004651"/>
    </source>
</evidence>
<dbReference type="Proteomes" id="UP000199263">
    <property type="component" value="Unassembled WGS sequence"/>
</dbReference>
<evidence type="ECO:0000256" key="2">
    <source>
        <dbReference type="ARBA" id="ARBA00010100"/>
    </source>
</evidence>
<feature type="transmembrane region" description="Helical" evidence="8">
    <location>
        <begin position="40"/>
        <end position="64"/>
    </location>
</feature>
<comment type="function">
    <text evidence="8">Uptake of L-lactate across the membrane. Can also transport D-lactate and glycolate.</text>
</comment>